<evidence type="ECO:0000256" key="11">
    <source>
        <dbReference type="RuleBase" id="RU000639"/>
    </source>
</evidence>
<gene>
    <name evidence="10" type="primary">grpE</name>
    <name evidence="15" type="ORF">caldi_25210</name>
</gene>
<dbReference type="PANTHER" id="PTHR21237:SF23">
    <property type="entry name" value="GRPE PROTEIN HOMOLOG, MITOCHONDRIAL"/>
    <property type="match status" value="1"/>
</dbReference>
<dbReference type="SUPFAM" id="SSF51064">
    <property type="entry name" value="Head domain of nucleotide exchange factor GrpE"/>
    <property type="match status" value="1"/>
</dbReference>
<keyword evidence="6 10" id="KW-0143">Chaperone</keyword>
<dbReference type="SUPFAM" id="SSF58014">
    <property type="entry name" value="Coiled-coil domain of nucleotide exchange factor GrpE"/>
    <property type="match status" value="1"/>
</dbReference>
<keyword evidence="16" id="KW-1185">Reference proteome</keyword>
<evidence type="ECO:0000256" key="10">
    <source>
        <dbReference type="HAMAP-Rule" id="MF_01151"/>
    </source>
</evidence>
<dbReference type="GO" id="GO:0051082">
    <property type="term" value="F:unfolded protein binding"/>
    <property type="evidence" value="ECO:0007669"/>
    <property type="project" value="TreeGrafter"/>
</dbReference>
<proteinExistence type="inferred from homology"/>
<dbReference type="PRINTS" id="PR00773">
    <property type="entry name" value="GRPEPROTEIN"/>
</dbReference>
<dbReference type="HAMAP" id="MF_01151">
    <property type="entry name" value="GrpE"/>
    <property type="match status" value="1"/>
</dbReference>
<evidence type="ECO:0000256" key="9">
    <source>
        <dbReference type="ARBA" id="ARBA00076414"/>
    </source>
</evidence>
<evidence type="ECO:0000256" key="5">
    <source>
        <dbReference type="ARBA" id="ARBA00023016"/>
    </source>
</evidence>
<keyword evidence="4 10" id="KW-0963">Cytoplasm</keyword>
<dbReference type="FunFam" id="2.30.22.10:FF:000001">
    <property type="entry name" value="Protein GrpE"/>
    <property type="match status" value="1"/>
</dbReference>
<dbReference type="AlphaFoldDB" id="A0AA35G8U4"/>
<keyword evidence="13" id="KW-0175">Coiled coil</keyword>
<dbReference type="InterPro" id="IPR009012">
    <property type="entry name" value="GrpE_head"/>
</dbReference>
<dbReference type="Gene3D" id="2.30.22.10">
    <property type="entry name" value="Head domain of nucleotide exchange factor GrpE"/>
    <property type="match status" value="1"/>
</dbReference>
<comment type="subunit">
    <text evidence="3 10">Homodimer.</text>
</comment>
<evidence type="ECO:0000256" key="3">
    <source>
        <dbReference type="ARBA" id="ARBA00011738"/>
    </source>
</evidence>
<feature type="compositionally biased region" description="Gly residues" evidence="14">
    <location>
        <begin position="24"/>
        <end position="34"/>
    </location>
</feature>
<evidence type="ECO:0000256" key="12">
    <source>
        <dbReference type="RuleBase" id="RU004478"/>
    </source>
</evidence>
<feature type="compositionally biased region" description="Basic and acidic residues" evidence="14">
    <location>
        <begin position="1"/>
        <end position="23"/>
    </location>
</feature>
<evidence type="ECO:0000313" key="16">
    <source>
        <dbReference type="Proteomes" id="UP001163687"/>
    </source>
</evidence>
<protein>
    <recommendedName>
        <fullName evidence="8 10">Protein GrpE</fullName>
    </recommendedName>
    <alternativeName>
        <fullName evidence="9 10">HSP-70 cofactor</fullName>
    </alternativeName>
</protein>
<comment type="subcellular location">
    <subcellularLocation>
        <location evidence="1 10">Cytoplasm</location>
    </subcellularLocation>
</comment>
<dbReference type="GO" id="GO:0005737">
    <property type="term" value="C:cytoplasm"/>
    <property type="evidence" value="ECO:0007669"/>
    <property type="project" value="UniProtKB-SubCell"/>
</dbReference>
<dbReference type="CDD" id="cd00446">
    <property type="entry name" value="GrpE"/>
    <property type="match status" value="1"/>
</dbReference>
<dbReference type="GO" id="GO:0000774">
    <property type="term" value="F:adenyl-nucleotide exchange factor activity"/>
    <property type="evidence" value="ECO:0007669"/>
    <property type="project" value="InterPro"/>
</dbReference>
<dbReference type="PANTHER" id="PTHR21237">
    <property type="entry name" value="GRPE PROTEIN"/>
    <property type="match status" value="1"/>
</dbReference>
<dbReference type="Gene3D" id="3.90.20.20">
    <property type="match status" value="1"/>
</dbReference>
<sequence length="222" mass="23795">MAEWERSGPQDGRPGAEEARLEGRGAGQAEGGPADGPASGEAPPPGAVEVAGPAEPGGEPAADGPGAEVLRAELEAAREEARAYLERLARVQADYENYRRRAQREREETVQYANLNLLRELLPVLDNLERALTAANAEGATLESLRAGVEMIARQFREVLERAGLVAVAAEPGTAFDPHVHEAVLQVEGESEVATVVEELQKGYRLGERLVRPALVKVARRP</sequence>
<comment type="similarity">
    <text evidence="2 10 12">Belongs to the GrpE family.</text>
</comment>
<evidence type="ECO:0000256" key="13">
    <source>
        <dbReference type="SAM" id="Coils"/>
    </source>
</evidence>
<dbReference type="GO" id="GO:0051087">
    <property type="term" value="F:protein-folding chaperone binding"/>
    <property type="evidence" value="ECO:0007669"/>
    <property type="project" value="InterPro"/>
</dbReference>
<comment type="function">
    <text evidence="7 10 11">Participates actively in the response to hyperosmotic and heat shock by preventing the aggregation of stress-denatured proteins, in association with DnaK and GrpE. It is the nucleotide exchange factor for DnaK and may function as a thermosensor. Unfolded proteins bind initially to DnaJ; upon interaction with the DnaJ-bound protein, DnaK hydrolyzes its bound ATP, resulting in the formation of a stable complex. GrpE releases ADP from DnaK; ATP binding to DnaK triggers the release of the substrate protein, thus completing the reaction cycle. Several rounds of ATP-dependent interactions between DnaJ, DnaK and GrpE are required for fully efficient folding.</text>
</comment>
<evidence type="ECO:0000313" key="15">
    <source>
        <dbReference type="EMBL" id="BDG61431.1"/>
    </source>
</evidence>
<evidence type="ECO:0000256" key="6">
    <source>
        <dbReference type="ARBA" id="ARBA00023186"/>
    </source>
</evidence>
<keyword evidence="5 10" id="KW-0346">Stress response</keyword>
<feature type="region of interest" description="Disordered" evidence="14">
    <location>
        <begin position="1"/>
        <end position="67"/>
    </location>
</feature>
<dbReference type="Pfam" id="PF01025">
    <property type="entry name" value="GrpE"/>
    <property type="match status" value="1"/>
</dbReference>
<dbReference type="GO" id="GO:0042803">
    <property type="term" value="F:protein homodimerization activity"/>
    <property type="evidence" value="ECO:0007669"/>
    <property type="project" value="InterPro"/>
</dbReference>
<dbReference type="PROSITE" id="PS01071">
    <property type="entry name" value="GRPE"/>
    <property type="match status" value="1"/>
</dbReference>
<dbReference type="EMBL" id="AP025628">
    <property type="protein sequence ID" value="BDG61431.1"/>
    <property type="molecule type" value="Genomic_DNA"/>
</dbReference>
<dbReference type="GO" id="GO:0006457">
    <property type="term" value="P:protein folding"/>
    <property type="evidence" value="ECO:0007669"/>
    <property type="project" value="InterPro"/>
</dbReference>
<dbReference type="InterPro" id="IPR000740">
    <property type="entry name" value="GrpE"/>
</dbReference>
<accession>A0AA35G8U4</accession>
<dbReference type="InterPro" id="IPR013805">
    <property type="entry name" value="GrpE_CC"/>
</dbReference>
<evidence type="ECO:0000256" key="14">
    <source>
        <dbReference type="SAM" id="MobiDB-lite"/>
    </source>
</evidence>
<name>A0AA35G8U4_9FIRM</name>
<evidence type="ECO:0000256" key="4">
    <source>
        <dbReference type="ARBA" id="ARBA00022490"/>
    </source>
</evidence>
<reference evidence="15" key="1">
    <citation type="submission" date="2022-03" db="EMBL/GenBank/DDBJ databases">
        <title>Complete genome sequence of Caldinitratiruptor microaerophilus.</title>
        <authorList>
            <person name="Mukaiyama R."/>
            <person name="Nishiyama T."/>
            <person name="Ueda K."/>
        </authorList>
    </citation>
    <scope>NUCLEOTIDE SEQUENCE</scope>
    <source>
        <strain evidence="15">JCM 16183</strain>
    </source>
</reference>
<dbReference type="RefSeq" id="WP_264842079.1">
    <property type="nucleotide sequence ID" value="NZ_AP025628.1"/>
</dbReference>
<evidence type="ECO:0000256" key="1">
    <source>
        <dbReference type="ARBA" id="ARBA00004496"/>
    </source>
</evidence>
<dbReference type="Proteomes" id="UP001163687">
    <property type="component" value="Chromosome"/>
</dbReference>
<evidence type="ECO:0000256" key="2">
    <source>
        <dbReference type="ARBA" id="ARBA00009054"/>
    </source>
</evidence>
<feature type="coiled-coil region" evidence="13">
    <location>
        <begin position="67"/>
        <end position="145"/>
    </location>
</feature>
<evidence type="ECO:0000256" key="8">
    <source>
        <dbReference type="ARBA" id="ARBA00072274"/>
    </source>
</evidence>
<feature type="compositionally biased region" description="Low complexity" evidence="14">
    <location>
        <begin position="35"/>
        <end position="67"/>
    </location>
</feature>
<organism evidence="15 16">
    <name type="scientific">Caldinitratiruptor microaerophilus</name>
    <dbReference type="NCBI Taxonomy" id="671077"/>
    <lineage>
        <taxon>Bacteria</taxon>
        <taxon>Bacillati</taxon>
        <taxon>Bacillota</taxon>
        <taxon>Clostridia</taxon>
        <taxon>Eubacteriales</taxon>
        <taxon>Symbiobacteriaceae</taxon>
        <taxon>Caldinitratiruptor</taxon>
    </lineage>
</organism>
<dbReference type="KEGG" id="cmic:caldi_25210"/>
<evidence type="ECO:0000256" key="7">
    <source>
        <dbReference type="ARBA" id="ARBA00053401"/>
    </source>
</evidence>
<dbReference type="NCBIfam" id="NF010738">
    <property type="entry name" value="PRK14140.1"/>
    <property type="match status" value="1"/>
</dbReference>